<dbReference type="InterPro" id="IPR036875">
    <property type="entry name" value="Znf_CCHC_sf"/>
</dbReference>
<evidence type="ECO:0000256" key="1">
    <source>
        <dbReference type="PROSITE-ProRule" id="PRU00047"/>
    </source>
</evidence>
<keyword evidence="1" id="KW-0863">Zinc-finger</keyword>
<dbReference type="EMBL" id="JAAQRI010000140">
    <property type="protein sequence ID" value="KAF5633644.1"/>
    <property type="molecule type" value="Genomic_DNA"/>
</dbReference>
<evidence type="ECO:0000313" key="5">
    <source>
        <dbReference type="Proteomes" id="UP000530670"/>
    </source>
</evidence>
<dbReference type="GO" id="GO:0003676">
    <property type="term" value="F:nucleic acid binding"/>
    <property type="evidence" value="ECO:0007669"/>
    <property type="project" value="InterPro"/>
</dbReference>
<dbReference type="SMART" id="SM00343">
    <property type="entry name" value="ZnF_C2HC"/>
    <property type="match status" value="1"/>
</dbReference>
<protein>
    <recommendedName>
        <fullName evidence="3">CCHC-type domain-containing protein</fullName>
    </recommendedName>
</protein>
<evidence type="ECO:0000313" key="4">
    <source>
        <dbReference type="EMBL" id="KAF5633644.1"/>
    </source>
</evidence>
<dbReference type="PROSITE" id="PS50158">
    <property type="entry name" value="ZF_CCHC"/>
    <property type="match status" value="1"/>
</dbReference>
<dbReference type="GO" id="GO:0008270">
    <property type="term" value="F:zinc ion binding"/>
    <property type="evidence" value="ECO:0007669"/>
    <property type="project" value="UniProtKB-KW"/>
</dbReference>
<sequence length="527" mass="58466">MFSELSVRHRWRLSNSEGDESSAPGLHKRFTKRFSHFWRRKRDRFEAKVAAKTKQAGDAPSNNGNGDHKSIGQRVPYKALSLLFKSGYPVPDILAGARLQCQQNVLHTHSGHLGDFGPASRIGPFSTLGLAPQKLNFCTGDHYRAATGGPSSHKRPPGSPGKYGSNSKKPRKENKQPADRAQNGANGDGAEGSGDESPSDTDSDDGEDDEGDSSRDGPRYPLPTSSPDRKRILACPFHKYHPARYCKCKGLRITSISYVIQHISRGHVLKEVRMDVQETTHSTDDSPTRPEKTKSPDKIVYYCPTCRYEFHGRGADMRWERHTDKGCKTKSIADTGVLLPAEFEKLKKEVTAASGNDKWDRIWKTLYPGITTPSPYNEAEPVAPLTDAQPQNNIQHDPLLGAVNEPYHHPPQDFGQRGVDFPQNPHNYLTDDPFADMFNVSCGTADEFGDANHATSHIPNPAPPNLQMIRPVPDLTQWSMPPTQNPPFPNNNWNNFTTSIICRVCGNAGHVARDCPGQHQNNFRGPQ</sequence>
<comment type="caution">
    <text evidence="4">The sequence shown here is derived from an EMBL/GenBank/DDBJ whole genome shotgun (WGS) entry which is preliminary data.</text>
</comment>
<dbReference type="RefSeq" id="XP_037205808.1">
    <property type="nucleotide sequence ID" value="XM_037353747.1"/>
</dbReference>
<accession>A0A8H5RI88</accession>
<dbReference type="OrthoDB" id="3521097at2759"/>
<feature type="compositionally biased region" description="Acidic residues" evidence="2">
    <location>
        <begin position="193"/>
        <end position="211"/>
    </location>
</feature>
<reference evidence="4 5" key="1">
    <citation type="submission" date="2020-05" db="EMBL/GenBank/DDBJ databases">
        <title>Identification and distribution of gene clusters putatively required for synthesis of sphingolipid metabolism inhibitors in phylogenetically diverse species of the filamentous fungus Fusarium.</title>
        <authorList>
            <person name="Kim H.-S."/>
            <person name="Busman M."/>
            <person name="Brown D.W."/>
            <person name="Divon H."/>
            <person name="Uhlig S."/>
            <person name="Proctor R.H."/>
        </authorList>
    </citation>
    <scope>NUCLEOTIDE SEQUENCE [LARGE SCALE GENOMIC DNA]</scope>
    <source>
        <strain evidence="4 5">NRRL 66243</strain>
    </source>
</reference>
<keyword evidence="1" id="KW-0479">Metal-binding</keyword>
<gene>
    <name evidence="4" type="ORF">FTJAE_7069</name>
</gene>
<dbReference type="AlphaFoldDB" id="A0A8H5RI88"/>
<feature type="region of interest" description="Disordered" evidence="2">
    <location>
        <begin position="141"/>
        <end position="228"/>
    </location>
</feature>
<dbReference type="Proteomes" id="UP000530670">
    <property type="component" value="Unassembled WGS sequence"/>
</dbReference>
<dbReference type="SUPFAM" id="SSF57756">
    <property type="entry name" value="Retrovirus zinc finger-like domains"/>
    <property type="match status" value="1"/>
</dbReference>
<dbReference type="PANTHER" id="PTHR38166">
    <property type="entry name" value="C2H2-TYPE DOMAIN-CONTAINING PROTEIN-RELATED"/>
    <property type="match status" value="1"/>
</dbReference>
<dbReference type="GeneID" id="59306017"/>
<dbReference type="PANTHER" id="PTHR38166:SF1">
    <property type="entry name" value="C2H2-TYPE DOMAIN-CONTAINING PROTEIN"/>
    <property type="match status" value="1"/>
</dbReference>
<proteinExistence type="predicted"/>
<feature type="domain" description="CCHC-type" evidence="3">
    <location>
        <begin position="502"/>
        <end position="516"/>
    </location>
</feature>
<feature type="region of interest" description="Disordered" evidence="2">
    <location>
        <begin position="49"/>
        <end position="71"/>
    </location>
</feature>
<name>A0A8H5RI88_9HYPO</name>
<evidence type="ECO:0000259" key="3">
    <source>
        <dbReference type="PROSITE" id="PS50158"/>
    </source>
</evidence>
<dbReference type="InterPro" id="IPR001878">
    <property type="entry name" value="Znf_CCHC"/>
</dbReference>
<keyword evidence="5" id="KW-1185">Reference proteome</keyword>
<keyword evidence="1" id="KW-0862">Zinc</keyword>
<dbReference type="Pfam" id="PF00098">
    <property type="entry name" value="zf-CCHC"/>
    <property type="match status" value="1"/>
</dbReference>
<organism evidence="4 5">
    <name type="scientific">Fusarium tjaetaba</name>
    <dbReference type="NCBI Taxonomy" id="1567544"/>
    <lineage>
        <taxon>Eukaryota</taxon>
        <taxon>Fungi</taxon>
        <taxon>Dikarya</taxon>
        <taxon>Ascomycota</taxon>
        <taxon>Pezizomycotina</taxon>
        <taxon>Sordariomycetes</taxon>
        <taxon>Hypocreomycetidae</taxon>
        <taxon>Hypocreales</taxon>
        <taxon>Nectriaceae</taxon>
        <taxon>Fusarium</taxon>
        <taxon>Fusarium fujikuroi species complex</taxon>
    </lineage>
</organism>
<evidence type="ECO:0000256" key="2">
    <source>
        <dbReference type="SAM" id="MobiDB-lite"/>
    </source>
</evidence>